<organism evidence="2 3">
    <name type="scientific">Chionoecetes opilio</name>
    <name type="common">Atlantic snow crab</name>
    <name type="synonym">Cancer opilio</name>
    <dbReference type="NCBI Taxonomy" id="41210"/>
    <lineage>
        <taxon>Eukaryota</taxon>
        <taxon>Metazoa</taxon>
        <taxon>Ecdysozoa</taxon>
        <taxon>Arthropoda</taxon>
        <taxon>Crustacea</taxon>
        <taxon>Multicrustacea</taxon>
        <taxon>Malacostraca</taxon>
        <taxon>Eumalacostraca</taxon>
        <taxon>Eucarida</taxon>
        <taxon>Decapoda</taxon>
        <taxon>Pleocyemata</taxon>
        <taxon>Brachyura</taxon>
        <taxon>Eubrachyura</taxon>
        <taxon>Majoidea</taxon>
        <taxon>Majidae</taxon>
        <taxon>Chionoecetes</taxon>
    </lineage>
</organism>
<evidence type="ECO:0000313" key="2">
    <source>
        <dbReference type="EMBL" id="KAG0716732.1"/>
    </source>
</evidence>
<name>A0A8J5CR32_CHIOP</name>
<keyword evidence="1" id="KW-1133">Transmembrane helix</keyword>
<keyword evidence="3" id="KW-1185">Reference proteome</keyword>
<accession>A0A8J5CR32</accession>
<keyword evidence="1" id="KW-0812">Transmembrane</keyword>
<comment type="caution">
    <text evidence="2">The sequence shown here is derived from an EMBL/GenBank/DDBJ whole genome shotgun (WGS) entry which is preliminary data.</text>
</comment>
<evidence type="ECO:0000313" key="3">
    <source>
        <dbReference type="Proteomes" id="UP000770661"/>
    </source>
</evidence>
<keyword evidence="1" id="KW-0472">Membrane</keyword>
<dbReference type="EMBL" id="JACEEZ010018628">
    <property type="protein sequence ID" value="KAG0716732.1"/>
    <property type="molecule type" value="Genomic_DNA"/>
</dbReference>
<evidence type="ECO:0000256" key="1">
    <source>
        <dbReference type="SAM" id="Phobius"/>
    </source>
</evidence>
<dbReference type="Proteomes" id="UP000770661">
    <property type="component" value="Unassembled WGS sequence"/>
</dbReference>
<gene>
    <name evidence="2" type="ORF">GWK47_000956</name>
</gene>
<dbReference type="OrthoDB" id="10058715at2759"/>
<feature type="transmembrane region" description="Helical" evidence="1">
    <location>
        <begin position="12"/>
        <end position="45"/>
    </location>
</feature>
<dbReference type="AlphaFoldDB" id="A0A8J5CR32"/>
<reference evidence="2" key="1">
    <citation type="submission" date="2020-07" db="EMBL/GenBank/DDBJ databases">
        <title>The High-quality genome of the commercially important snow crab, Chionoecetes opilio.</title>
        <authorList>
            <person name="Jeong J.-H."/>
            <person name="Ryu S."/>
        </authorList>
    </citation>
    <scope>NUCLEOTIDE SEQUENCE</scope>
    <source>
        <strain evidence="2">MADBK_172401_WGS</strain>
        <tissue evidence="2">Digestive gland</tissue>
    </source>
</reference>
<sequence length="180" mass="19696">MVMMVVVAVVVVMVMMAVGVVVVVVMVVVMAVVVVMMAVVVVVVVMMMKTSPRSRLETEGGQAQAVVEALDQWGITGHGRSSKLGYRSIKHGHPRRRLCAHRAEDRASPPPLRMPTPMSWRSSLSLPFKTCMGVSSGPDVLLFKKFQAGWEFIDRGTCESGFKTDDVVRPAHLSGERAHH</sequence>
<protein>
    <submittedName>
        <fullName evidence="2">Uncharacterized protein</fullName>
    </submittedName>
</protein>
<proteinExistence type="predicted"/>